<accession>E8RW24</accession>
<dbReference type="KEGG" id="aex:Astex_3838"/>
<dbReference type="AlphaFoldDB" id="E8RW24"/>
<reference evidence="3" key="1">
    <citation type="submission" date="2010-12" db="EMBL/GenBank/DDBJ databases">
        <title>Complete sequence of plasmid 2 of Asticcacaulis excentricus CB 48.</title>
        <authorList>
            <consortium name="US DOE Joint Genome Institute"/>
            <person name="Lucas S."/>
            <person name="Copeland A."/>
            <person name="Lapidus A."/>
            <person name="Cheng J.-F."/>
            <person name="Bruce D."/>
            <person name="Goodwin L."/>
            <person name="Pitluck S."/>
            <person name="Teshima H."/>
            <person name="Davenport K."/>
            <person name="Detter J.C."/>
            <person name="Han C."/>
            <person name="Tapia R."/>
            <person name="Land M."/>
            <person name="Hauser L."/>
            <person name="Jeffries C."/>
            <person name="Kyrpides N."/>
            <person name="Ivanova N."/>
            <person name="Ovchinnikova G."/>
            <person name="Brun Y.V."/>
            <person name="Woyke T."/>
        </authorList>
    </citation>
    <scope>NUCLEOTIDE SEQUENCE [LARGE SCALE GENOMIC DNA]</scope>
    <source>
        <strain evidence="3">ATCC 15261 / DSM 4724 / KCTC 12464 / NCIMB 9791 / VKM B-1370 / CB 48</strain>
        <plasmid evidence="3">pASTEX02</plasmid>
    </source>
</reference>
<keyword evidence="2" id="KW-0614">Plasmid</keyword>
<keyword evidence="1" id="KW-0732">Signal</keyword>
<dbReference type="EMBL" id="CP002398">
    <property type="protein sequence ID" value="ADU15446.1"/>
    <property type="molecule type" value="Genomic_DNA"/>
</dbReference>
<sequence>MVKVVLYIFAVIGLLLSPLAAQAAARDCGTMSGQTMQMTGHTDSNMDCCDHAKSEKSSDKACFNNCMVMCGVNVGSASDGSVILPVLAIEQVTFNDKAPALFAQEPSLVVPPPKSNA</sequence>
<evidence type="ECO:0000313" key="3">
    <source>
        <dbReference type="Proteomes" id="UP000001492"/>
    </source>
</evidence>
<evidence type="ECO:0000313" key="2">
    <source>
        <dbReference type="EMBL" id="ADU15446.1"/>
    </source>
</evidence>
<dbReference type="Proteomes" id="UP000001492">
    <property type="component" value="Plasmid pASTEX02"/>
</dbReference>
<proteinExistence type="predicted"/>
<feature type="signal peptide" evidence="1">
    <location>
        <begin position="1"/>
        <end position="23"/>
    </location>
</feature>
<feature type="chain" id="PRO_5003227109" evidence="1">
    <location>
        <begin position="24"/>
        <end position="117"/>
    </location>
</feature>
<evidence type="ECO:0000256" key="1">
    <source>
        <dbReference type="SAM" id="SignalP"/>
    </source>
</evidence>
<name>E8RW24_ASTEC</name>
<dbReference type="HOGENOM" id="CLU_2079903_0_0_5"/>
<protein>
    <submittedName>
        <fullName evidence="2">Uncharacterized protein</fullName>
    </submittedName>
</protein>
<organism evidence="2 3">
    <name type="scientific">Asticcacaulis excentricus (strain ATCC 15261 / DSM 4724 / KCTC 12464 / NCIMB 9791 / VKM B-1370 / CB 48)</name>
    <dbReference type="NCBI Taxonomy" id="573065"/>
    <lineage>
        <taxon>Bacteria</taxon>
        <taxon>Pseudomonadati</taxon>
        <taxon>Pseudomonadota</taxon>
        <taxon>Alphaproteobacteria</taxon>
        <taxon>Caulobacterales</taxon>
        <taxon>Caulobacteraceae</taxon>
        <taxon>Asticcacaulis</taxon>
    </lineage>
</organism>
<keyword evidence="3" id="KW-1185">Reference proteome</keyword>
<geneLocation type="plasmid" evidence="2 3">
    <name>pASTEX02</name>
</geneLocation>
<gene>
    <name evidence="2" type="ordered locus">Astex_3838</name>
</gene>